<accession>A0A6A6EKB1</accession>
<keyword evidence="3 6" id="KW-0812">Transmembrane</keyword>
<evidence type="ECO:0000313" key="8">
    <source>
        <dbReference type="EMBL" id="KAF2191159.1"/>
    </source>
</evidence>
<dbReference type="CDD" id="cd17323">
    <property type="entry name" value="MFS_Tpo1_MDR_like"/>
    <property type="match status" value="1"/>
</dbReference>
<feature type="transmembrane region" description="Helical" evidence="6">
    <location>
        <begin position="97"/>
        <end position="121"/>
    </location>
</feature>
<feature type="transmembrane region" description="Helical" evidence="6">
    <location>
        <begin position="223"/>
        <end position="245"/>
    </location>
</feature>
<dbReference type="SUPFAM" id="SSF103473">
    <property type="entry name" value="MFS general substrate transporter"/>
    <property type="match status" value="1"/>
</dbReference>
<evidence type="ECO:0000256" key="4">
    <source>
        <dbReference type="ARBA" id="ARBA00022989"/>
    </source>
</evidence>
<dbReference type="InterPro" id="IPR011701">
    <property type="entry name" value="MFS"/>
</dbReference>
<dbReference type="PANTHER" id="PTHR23502">
    <property type="entry name" value="MAJOR FACILITATOR SUPERFAMILY"/>
    <property type="match status" value="1"/>
</dbReference>
<dbReference type="PANTHER" id="PTHR23502:SF68">
    <property type="entry name" value="MULTIDRUG TRANSPORTER, PUTATIVE (AFU_ORTHOLOGUE AFUA_3G01120)-RELATED"/>
    <property type="match status" value="1"/>
</dbReference>
<gene>
    <name evidence="8" type="ORF">K469DRAFT_557235</name>
</gene>
<feature type="transmembrane region" description="Helical" evidence="6">
    <location>
        <begin position="190"/>
        <end position="211"/>
    </location>
</feature>
<evidence type="ECO:0000256" key="2">
    <source>
        <dbReference type="ARBA" id="ARBA00008335"/>
    </source>
</evidence>
<feature type="transmembrane region" description="Helical" evidence="6">
    <location>
        <begin position="471"/>
        <end position="492"/>
    </location>
</feature>
<proteinExistence type="inferred from homology"/>
<dbReference type="InterPro" id="IPR020846">
    <property type="entry name" value="MFS_dom"/>
</dbReference>
<organism evidence="8 9">
    <name type="scientific">Zopfia rhizophila CBS 207.26</name>
    <dbReference type="NCBI Taxonomy" id="1314779"/>
    <lineage>
        <taxon>Eukaryota</taxon>
        <taxon>Fungi</taxon>
        <taxon>Dikarya</taxon>
        <taxon>Ascomycota</taxon>
        <taxon>Pezizomycotina</taxon>
        <taxon>Dothideomycetes</taxon>
        <taxon>Dothideomycetes incertae sedis</taxon>
        <taxon>Zopfiaceae</taxon>
        <taxon>Zopfia</taxon>
    </lineage>
</organism>
<feature type="transmembrane region" description="Helical" evidence="6">
    <location>
        <begin position="498"/>
        <end position="519"/>
    </location>
</feature>
<dbReference type="Pfam" id="PF07690">
    <property type="entry name" value="MFS_1"/>
    <property type="match status" value="1"/>
</dbReference>
<evidence type="ECO:0000313" key="9">
    <source>
        <dbReference type="Proteomes" id="UP000800200"/>
    </source>
</evidence>
<protein>
    <submittedName>
        <fullName evidence="8">MFS general substrate transporter</fullName>
    </submittedName>
</protein>
<name>A0A6A6EKB1_9PEZI</name>
<evidence type="ECO:0000256" key="3">
    <source>
        <dbReference type="ARBA" id="ARBA00022692"/>
    </source>
</evidence>
<evidence type="ECO:0000256" key="6">
    <source>
        <dbReference type="SAM" id="Phobius"/>
    </source>
</evidence>
<comment type="similarity">
    <text evidence="2">Belongs to the major facilitator superfamily.</text>
</comment>
<feature type="transmembrane region" description="Helical" evidence="6">
    <location>
        <begin position="433"/>
        <end position="459"/>
    </location>
</feature>
<dbReference type="EMBL" id="ML994617">
    <property type="protein sequence ID" value="KAF2191159.1"/>
    <property type="molecule type" value="Genomic_DNA"/>
</dbReference>
<evidence type="ECO:0000259" key="7">
    <source>
        <dbReference type="PROSITE" id="PS50850"/>
    </source>
</evidence>
<keyword evidence="9" id="KW-1185">Reference proteome</keyword>
<dbReference type="FunFam" id="1.20.1250.20:FF:000011">
    <property type="entry name" value="MFS multidrug transporter, putative"/>
    <property type="match status" value="1"/>
</dbReference>
<dbReference type="Gene3D" id="1.20.1250.20">
    <property type="entry name" value="MFS general substrate transporter like domains"/>
    <property type="match status" value="1"/>
</dbReference>
<dbReference type="GO" id="GO:0016020">
    <property type="term" value="C:membrane"/>
    <property type="evidence" value="ECO:0007669"/>
    <property type="project" value="UniProtKB-SubCell"/>
</dbReference>
<feature type="transmembrane region" description="Helical" evidence="6">
    <location>
        <begin position="163"/>
        <end position="184"/>
    </location>
</feature>
<feature type="transmembrane region" description="Helical" evidence="6">
    <location>
        <begin position="320"/>
        <end position="345"/>
    </location>
</feature>
<feature type="transmembrane region" description="Helical" evidence="6">
    <location>
        <begin position="406"/>
        <end position="427"/>
    </location>
</feature>
<comment type="subcellular location">
    <subcellularLocation>
        <location evidence="1">Membrane</location>
        <topology evidence="1">Multi-pass membrane protein</topology>
    </subcellularLocation>
</comment>
<sequence length="533" mass="58480">MTSQRSTEHTRDSIKSTDSDNTILHKEILELYEKAAHEAGERNGLDSFASSSTKTSSSIVEVPLDDEAAGQDTNLVWWDGDNDPENPMNWPKWKKTLNLSVVFLLCFVSPFASSSFVPAILDIMAEFGTNNSYLAGFAVGVYVLGFAVGPLVIGPLSEVYGRVIMYHVCNSIFVLFNILCGFSYNLNFLAAMRFFAGVGGSHVFALAPATIADMVEPHRRGSMMALVAMGLQLGPAVGPIVGSYLNYAKGWAWIFFMIAIIGGVCMMAGLVVFSETYAPILLEREVRGLRERNGNEKFRSKLDTGIPHRKLFLTAMLRPLHMLLLSPNVFLVSLLTAVGYGYMYLMFSTFPAVFTTIYDWPSRSVGVVYLGTAVGNLLGICLGGITSDVIMKKRAAAADTKPENRLIPMIFLWPLVSIGLFIYGWGIEKEVHWFVPVLGTAVFGFGSMATILSASTYLVDAYTIHAASASAASVVFRSLLGGLVPLFAYKLYQGLGFGWGHSLLAFLALVLAPVPFFFYRYGERLRSRFRVSL</sequence>
<dbReference type="PROSITE" id="PS50850">
    <property type="entry name" value="MFS"/>
    <property type="match status" value="1"/>
</dbReference>
<feature type="transmembrane region" description="Helical" evidence="6">
    <location>
        <begin position="133"/>
        <end position="156"/>
    </location>
</feature>
<evidence type="ECO:0000256" key="1">
    <source>
        <dbReference type="ARBA" id="ARBA00004141"/>
    </source>
</evidence>
<keyword evidence="5 6" id="KW-0472">Membrane</keyword>
<feature type="transmembrane region" description="Helical" evidence="6">
    <location>
        <begin position="251"/>
        <end position="273"/>
    </location>
</feature>
<reference evidence="8" key="1">
    <citation type="journal article" date="2020" name="Stud. Mycol.">
        <title>101 Dothideomycetes genomes: a test case for predicting lifestyles and emergence of pathogens.</title>
        <authorList>
            <person name="Haridas S."/>
            <person name="Albert R."/>
            <person name="Binder M."/>
            <person name="Bloem J."/>
            <person name="Labutti K."/>
            <person name="Salamov A."/>
            <person name="Andreopoulos B."/>
            <person name="Baker S."/>
            <person name="Barry K."/>
            <person name="Bills G."/>
            <person name="Bluhm B."/>
            <person name="Cannon C."/>
            <person name="Castanera R."/>
            <person name="Culley D."/>
            <person name="Daum C."/>
            <person name="Ezra D."/>
            <person name="Gonzalez J."/>
            <person name="Henrissat B."/>
            <person name="Kuo A."/>
            <person name="Liang C."/>
            <person name="Lipzen A."/>
            <person name="Lutzoni F."/>
            <person name="Magnuson J."/>
            <person name="Mondo S."/>
            <person name="Nolan M."/>
            <person name="Ohm R."/>
            <person name="Pangilinan J."/>
            <person name="Park H.-J."/>
            <person name="Ramirez L."/>
            <person name="Alfaro M."/>
            <person name="Sun H."/>
            <person name="Tritt A."/>
            <person name="Yoshinaga Y."/>
            <person name="Zwiers L.-H."/>
            <person name="Turgeon B."/>
            <person name="Goodwin S."/>
            <person name="Spatafora J."/>
            <person name="Crous P."/>
            <person name="Grigoriev I."/>
        </authorList>
    </citation>
    <scope>NUCLEOTIDE SEQUENCE</scope>
    <source>
        <strain evidence="8">CBS 207.26</strain>
    </source>
</reference>
<dbReference type="InterPro" id="IPR036259">
    <property type="entry name" value="MFS_trans_sf"/>
</dbReference>
<feature type="transmembrane region" description="Helical" evidence="6">
    <location>
        <begin position="365"/>
        <end position="385"/>
    </location>
</feature>
<dbReference type="GO" id="GO:0022857">
    <property type="term" value="F:transmembrane transporter activity"/>
    <property type="evidence" value="ECO:0007669"/>
    <property type="project" value="InterPro"/>
</dbReference>
<dbReference type="OrthoDB" id="5296287at2759"/>
<feature type="domain" description="Major facilitator superfamily (MFS) profile" evidence="7">
    <location>
        <begin position="98"/>
        <end position="525"/>
    </location>
</feature>
<dbReference type="AlphaFoldDB" id="A0A6A6EKB1"/>
<evidence type="ECO:0000256" key="5">
    <source>
        <dbReference type="ARBA" id="ARBA00023136"/>
    </source>
</evidence>
<dbReference type="Proteomes" id="UP000800200">
    <property type="component" value="Unassembled WGS sequence"/>
</dbReference>
<keyword evidence="4 6" id="KW-1133">Transmembrane helix</keyword>